<comment type="similarity">
    <text evidence="1">Belongs to the glycosyl hydrolase 32 family.</text>
</comment>
<dbReference type="AlphaFoldDB" id="A0A3S4CQR5"/>
<proteinExistence type="inferred from homology"/>
<evidence type="ECO:0000313" key="7">
    <source>
        <dbReference type="EMBL" id="VDS03920.1"/>
    </source>
</evidence>
<evidence type="ECO:0000256" key="2">
    <source>
        <dbReference type="ARBA" id="ARBA00012758"/>
    </source>
</evidence>
<protein>
    <recommendedName>
        <fullName evidence="2">beta-fructofuranosidase</fullName>
        <ecNumber evidence="2">3.2.1.26</ecNumber>
    </recommendedName>
</protein>
<dbReference type="PANTHER" id="PTHR43101">
    <property type="entry name" value="BETA-FRUCTOSIDASE"/>
    <property type="match status" value="1"/>
</dbReference>
<gene>
    <name evidence="7" type="primary">bfrA</name>
    <name evidence="7" type="ORF">DEVEQU_01049</name>
</gene>
<dbReference type="Pfam" id="PF00251">
    <property type="entry name" value="Glyco_hydro_32N"/>
    <property type="match status" value="1"/>
</dbReference>
<evidence type="ECO:0000256" key="5">
    <source>
        <dbReference type="SAM" id="SignalP"/>
    </source>
</evidence>
<dbReference type="EMBL" id="UZWD01000017">
    <property type="protein sequence ID" value="VDS03920.1"/>
    <property type="molecule type" value="Genomic_DNA"/>
</dbReference>
<dbReference type="Gene3D" id="2.115.10.20">
    <property type="entry name" value="Glycosyl hydrolase domain, family 43"/>
    <property type="match status" value="1"/>
</dbReference>
<evidence type="ECO:0000256" key="1">
    <source>
        <dbReference type="ARBA" id="ARBA00009902"/>
    </source>
</evidence>
<dbReference type="GO" id="GO:0005975">
    <property type="term" value="P:carbohydrate metabolic process"/>
    <property type="evidence" value="ECO:0007669"/>
    <property type="project" value="InterPro"/>
</dbReference>
<accession>A0A3S4CQR5</accession>
<evidence type="ECO:0000256" key="4">
    <source>
        <dbReference type="ARBA" id="ARBA00023295"/>
    </source>
</evidence>
<evidence type="ECO:0000256" key="3">
    <source>
        <dbReference type="ARBA" id="ARBA00022801"/>
    </source>
</evidence>
<dbReference type="InterPro" id="IPR001362">
    <property type="entry name" value="Glyco_hydro_32"/>
</dbReference>
<evidence type="ECO:0000259" key="6">
    <source>
        <dbReference type="Pfam" id="PF00251"/>
    </source>
</evidence>
<dbReference type="EC" id="3.2.1.26" evidence="2"/>
<dbReference type="SMART" id="SM00640">
    <property type="entry name" value="Glyco_32"/>
    <property type="match status" value="1"/>
</dbReference>
<feature type="domain" description="Glycosyl hydrolase family 32 N-terminal" evidence="6">
    <location>
        <begin position="31"/>
        <end position="277"/>
    </location>
</feature>
<reference evidence="7 8" key="1">
    <citation type="submission" date="2018-12" db="EMBL/GenBank/DDBJ databases">
        <authorList>
            <person name="Criscuolo A."/>
        </authorList>
    </citation>
    <scope>NUCLEOTIDE SEQUENCE [LARGE SCALE GENOMIC DNA]</scope>
    <source>
        <strain evidence="7">ACIP1116281</strain>
    </source>
</reference>
<name>A0A3S4CQR5_9HYPH</name>
<dbReference type="InterPro" id="IPR051214">
    <property type="entry name" value="GH32_Enzymes"/>
</dbReference>
<feature type="chain" id="PRO_5018719272" description="beta-fructofuranosidase" evidence="5">
    <location>
        <begin position="19"/>
        <end position="459"/>
    </location>
</feature>
<dbReference type="RefSeq" id="WP_164550258.1">
    <property type="nucleotide sequence ID" value="NZ_JBHTMH010000001.1"/>
</dbReference>
<dbReference type="CDD" id="cd08995">
    <property type="entry name" value="GH32_EcAec43-like"/>
    <property type="match status" value="1"/>
</dbReference>
<dbReference type="Proteomes" id="UP000268844">
    <property type="component" value="Unassembled WGS sequence"/>
</dbReference>
<dbReference type="SUPFAM" id="SSF75005">
    <property type="entry name" value="Arabinanase/levansucrase/invertase"/>
    <property type="match status" value="1"/>
</dbReference>
<dbReference type="InterPro" id="IPR023296">
    <property type="entry name" value="Glyco_hydro_beta-prop_sf"/>
</dbReference>
<sequence length="459" mass="49934">MRSLLAALLLGTCASVQAAPLYFAGETAGVGDPNPFYEDGTYSVFYLQNQGRHPWFMSQSSDLGEWSQPVETVPVGEAGAPDYWTGSGSVIADPKGGYRLYYTGHDPEGRPKEVTMEARSATLAGPWTKIPETTFAGLPSYDEWDFRDPFVFWNEDADAWWMLLTTRHDGKAAIGLYTSPDLGQWAAADPIYAEESPLNLEVPDLFSEGDDWFLLYSDQRDNARQVRYLTAETSVGPYAYGAYDALDGRGFYAGKSAGTGDERLLFGWVAHKNLRKDAMNLVWGGDLIMHALKRADDGALAVSLPKGLANQFDTARVTLSPENLEIGTPETALRARAALSVEPGTRFGLSFTATNSGRVSTLEIDTTKGEAAFLYNGDPSGAPRVAFPPSADGAYTLDLVIDPDLGLGVLYINDFRALSFRYYRVGATTVSLFADDGFATLDGTVSLRSTDRTEEKPNG</sequence>
<organism evidence="7 8">
    <name type="scientific">Devosia equisanguinis</name>
    <dbReference type="NCBI Taxonomy" id="2490941"/>
    <lineage>
        <taxon>Bacteria</taxon>
        <taxon>Pseudomonadati</taxon>
        <taxon>Pseudomonadota</taxon>
        <taxon>Alphaproteobacteria</taxon>
        <taxon>Hyphomicrobiales</taxon>
        <taxon>Devosiaceae</taxon>
        <taxon>Devosia</taxon>
    </lineage>
</organism>
<dbReference type="GO" id="GO:0004564">
    <property type="term" value="F:beta-fructofuranosidase activity"/>
    <property type="evidence" value="ECO:0007669"/>
    <property type="project" value="UniProtKB-EC"/>
</dbReference>
<keyword evidence="4 7" id="KW-0326">Glycosidase</keyword>
<feature type="signal peptide" evidence="5">
    <location>
        <begin position="1"/>
        <end position="18"/>
    </location>
</feature>
<dbReference type="InterPro" id="IPR013148">
    <property type="entry name" value="Glyco_hydro_32_N"/>
</dbReference>
<keyword evidence="3 7" id="KW-0378">Hydrolase</keyword>
<evidence type="ECO:0000313" key="8">
    <source>
        <dbReference type="Proteomes" id="UP000268844"/>
    </source>
</evidence>
<dbReference type="PANTHER" id="PTHR43101:SF1">
    <property type="entry name" value="BETA-FRUCTOSIDASE"/>
    <property type="match status" value="1"/>
</dbReference>
<keyword evidence="5" id="KW-0732">Signal</keyword>
<keyword evidence="8" id="KW-1185">Reference proteome</keyword>